<name>A0A841SZW3_9BACL</name>
<proteinExistence type="predicted"/>
<dbReference type="AlphaFoldDB" id="A0A841SZW3"/>
<dbReference type="RefSeq" id="WP_185119546.1">
    <property type="nucleotide sequence ID" value="NZ_JACJVQ010000006.1"/>
</dbReference>
<comment type="caution">
    <text evidence="1">The sequence shown here is derived from an EMBL/GenBank/DDBJ whole genome shotgun (WGS) entry which is preliminary data.</text>
</comment>
<dbReference type="EMBL" id="JACJVQ010000006">
    <property type="protein sequence ID" value="MBB6634331.1"/>
    <property type="molecule type" value="Genomic_DNA"/>
</dbReference>
<sequence length="112" mass="11605">MNYNWVGEGNGHGEGEGTYLSGFVNTSNEYFLRARADVDTFEGGYNAYRISYAAIFTAAGVALGTAPIIGPGGVASVSVAAAVAAAYAIAAFGDAKDDLEAAFDTIDMMTDW</sequence>
<reference evidence="1 2" key="1">
    <citation type="submission" date="2020-08" db="EMBL/GenBank/DDBJ databases">
        <title>Cohnella phylogeny.</title>
        <authorList>
            <person name="Dunlap C."/>
        </authorList>
    </citation>
    <scope>NUCLEOTIDE SEQUENCE [LARGE SCALE GENOMIC DNA]</scope>
    <source>
        <strain evidence="1 2">DSM 25241</strain>
    </source>
</reference>
<evidence type="ECO:0000313" key="2">
    <source>
        <dbReference type="Proteomes" id="UP000535838"/>
    </source>
</evidence>
<accession>A0A841SZW3</accession>
<dbReference type="Proteomes" id="UP000535838">
    <property type="component" value="Unassembled WGS sequence"/>
</dbReference>
<gene>
    <name evidence="1" type="ORF">H7B67_09430</name>
</gene>
<organism evidence="1 2">
    <name type="scientific">Cohnella thailandensis</name>
    <dbReference type="NCBI Taxonomy" id="557557"/>
    <lineage>
        <taxon>Bacteria</taxon>
        <taxon>Bacillati</taxon>
        <taxon>Bacillota</taxon>
        <taxon>Bacilli</taxon>
        <taxon>Bacillales</taxon>
        <taxon>Paenibacillaceae</taxon>
        <taxon>Cohnella</taxon>
    </lineage>
</organism>
<evidence type="ECO:0000313" key="1">
    <source>
        <dbReference type="EMBL" id="MBB6634331.1"/>
    </source>
</evidence>
<protein>
    <submittedName>
        <fullName evidence="1">Uncharacterized protein</fullName>
    </submittedName>
</protein>
<keyword evidence="2" id="KW-1185">Reference proteome</keyword>